<dbReference type="OrthoDB" id="2985014at2759"/>
<sequence length="466" mass="51299">MKDDKMLMEEAGISYTDGEEKAVKRKIDLKVLPLAFLLYICSALDRSNIANARAYAFDTTAGVGAFERSTHMAGSDFNLVLSLFFVPYCVLEPFCNLALIRFKPSVWLSRIAISWGIVSTCFAAASSFSGVMTLRIFLGACEAGLFPGLTFWCTFWYKRDEIGGRIAWFFGASSMATAFSGLLAGAISYMNGISGLQQWQWLFIIEGVPPVLVGIICAFFLPDYPETCKFLNEREKEIAINRLRNDTDAVDGGSKHFKMDEVWGVLKEPEVWAQCLVFVCANVPGWSISYFQPTILTYLGYTGTLAQWMTVPTSIWSAIVLIILSNISDRIGDRSVIIIAGLSVASIAFVVLATVWQPPADYAMLFFTSATMASVPLLHGWVANNHPQSSARGFAMGLINGLGGVAGIIGGQIYQPNDAPHYVRGNFFNASILIFGALLTLAVRMSFVFRNRRMDAAKSGLRRYTL</sequence>
<dbReference type="Proteomes" id="UP000319731">
    <property type="component" value="Unassembled WGS sequence"/>
</dbReference>
<feature type="transmembrane region" description="Helical" evidence="6">
    <location>
        <begin position="362"/>
        <end position="382"/>
    </location>
</feature>
<evidence type="ECO:0000256" key="3">
    <source>
        <dbReference type="ARBA" id="ARBA00022692"/>
    </source>
</evidence>
<dbReference type="EMBL" id="QEAO01000003">
    <property type="protein sequence ID" value="TPX37084.1"/>
    <property type="molecule type" value="Genomic_DNA"/>
</dbReference>
<evidence type="ECO:0000256" key="5">
    <source>
        <dbReference type="ARBA" id="ARBA00023136"/>
    </source>
</evidence>
<evidence type="ECO:0000313" key="8">
    <source>
        <dbReference type="EMBL" id="TPX37084.1"/>
    </source>
</evidence>
<evidence type="ECO:0000256" key="6">
    <source>
        <dbReference type="SAM" id="Phobius"/>
    </source>
</evidence>
<dbReference type="STRING" id="1806994.A0A507CGI0"/>
<accession>A0A507CGI0</accession>
<evidence type="ECO:0000256" key="4">
    <source>
        <dbReference type="ARBA" id="ARBA00022989"/>
    </source>
</evidence>
<feature type="transmembrane region" description="Helical" evidence="6">
    <location>
        <begin position="169"/>
        <end position="189"/>
    </location>
</feature>
<dbReference type="Gene3D" id="1.20.1250.20">
    <property type="entry name" value="MFS general substrate transporter like domains"/>
    <property type="match status" value="2"/>
</dbReference>
<organism evidence="8 9">
    <name type="scientific">Synchytrium microbalum</name>
    <dbReference type="NCBI Taxonomy" id="1806994"/>
    <lineage>
        <taxon>Eukaryota</taxon>
        <taxon>Fungi</taxon>
        <taxon>Fungi incertae sedis</taxon>
        <taxon>Chytridiomycota</taxon>
        <taxon>Chytridiomycota incertae sedis</taxon>
        <taxon>Chytridiomycetes</taxon>
        <taxon>Synchytriales</taxon>
        <taxon>Synchytriaceae</taxon>
        <taxon>Synchytrium</taxon>
    </lineage>
</organism>
<keyword evidence="4 6" id="KW-1133">Transmembrane helix</keyword>
<keyword evidence="5 6" id="KW-0472">Membrane</keyword>
<dbReference type="InterPro" id="IPR036259">
    <property type="entry name" value="MFS_trans_sf"/>
</dbReference>
<dbReference type="FunFam" id="1.20.1250.20:FF:000013">
    <property type="entry name" value="MFS general substrate transporter"/>
    <property type="match status" value="1"/>
</dbReference>
<keyword evidence="3 6" id="KW-0812">Transmembrane</keyword>
<evidence type="ECO:0000256" key="2">
    <source>
        <dbReference type="ARBA" id="ARBA00022448"/>
    </source>
</evidence>
<feature type="transmembrane region" description="Helical" evidence="6">
    <location>
        <begin position="305"/>
        <end position="324"/>
    </location>
</feature>
<comment type="subcellular location">
    <subcellularLocation>
        <location evidence="1">Membrane</location>
        <topology evidence="1">Multi-pass membrane protein</topology>
    </subcellularLocation>
</comment>
<feature type="transmembrane region" description="Helical" evidence="6">
    <location>
        <begin position="201"/>
        <end position="221"/>
    </location>
</feature>
<feature type="transmembrane region" description="Helical" evidence="6">
    <location>
        <begin position="137"/>
        <end position="157"/>
    </location>
</feature>
<feature type="domain" description="Major facilitator superfamily (MFS) profile" evidence="7">
    <location>
        <begin position="31"/>
        <end position="454"/>
    </location>
</feature>
<dbReference type="Pfam" id="PF07690">
    <property type="entry name" value="MFS_1"/>
    <property type="match status" value="1"/>
</dbReference>
<feature type="transmembrane region" description="Helical" evidence="6">
    <location>
        <begin position="77"/>
        <end position="100"/>
    </location>
</feature>
<feature type="transmembrane region" description="Helical" evidence="6">
    <location>
        <begin position="336"/>
        <end position="356"/>
    </location>
</feature>
<proteinExistence type="predicted"/>
<dbReference type="PROSITE" id="PS50850">
    <property type="entry name" value="MFS"/>
    <property type="match status" value="1"/>
</dbReference>
<evidence type="ECO:0000259" key="7">
    <source>
        <dbReference type="PROSITE" id="PS50850"/>
    </source>
</evidence>
<dbReference type="InterPro" id="IPR011701">
    <property type="entry name" value="MFS"/>
</dbReference>
<dbReference type="SUPFAM" id="SSF103473">
    <property type="entry name" value="MFS general substrate transporter"/>
    <property type="match status" value="1"/>
</dbReference>
<protein>
    <recommendedName>
        <fullName evidence="7">Major facilitator superfamily (MFS) profile domain-containing protein</fullName>
    </recommendedName>
</protein>
<gene>
    <name evidence="8" type="ORF">SmJEL517_g01094</name>
</gene>
<dbReference type="PANTHER" id="PTHR43791:SF36">
    <property type="entry name" value="TRANSPORTER, PUTATIVE (AFU_ORTHOLOGUE AFUA_6G08340)-RELATED"/>
    <property type="match status" value="1"/>
</dbReference>
<feature type="transmembrane region" description="Helical" evidence="6">
    <location>
        <begin position="394"/>
        <end position="415"/>
    </location>
</feature>
<feature type="transmembrane region" description="Helical" evidence="6">
    <location>
        <begin position="427"/>
        <end position="449"/>
    </location>
</feature>
<keyword evidence="9" id="KW-1185">Reference proteome</keyword>
<evidence type="ECO:0000256" key="1">
    <source>
        <dbReference type="ARBA" id="ARBA00004141"/>
    </source>
</evidence>
<evidence type="ECO:0000313" key="9">
    <source>
        <dbReference type="Proteomes" id="UP000319731"/>
    </source>
</evidence>
<dbReference type="RefSeq" id="XP_031027154.1">
    <property type="nucleotide sequence ID" value="XM_031167022.1"/>
</dbReference>
<reference evidence="8 9" key="1">
    <citation type="journal article" date="2019" name="Sci. Rep.">
        <title>Comparative genomics of chytrid fungi reveal insights into the obligate biotrophic and pathogenic lifestyle of Synchytrium endobioticum.</title>
        <authorList>
            <person name="van de Vossenberg B.T.L.H."/>
            <person name="Warris S."/>
            <person name="Nguyen H.D.T."/>
            <person name="van Gent-Pelzer M.P.E."/>
            <person name="Joly D.L."/>
            <person name="van de Geest H.C."/>
            <person name="Bonants P.J.M."/>
            <person name="Smith D.S."/>
            <person name="Levesque C.A."/>
            <person name="van der Lee T.A.J."/>
        </authorList>
    </citation>
    <scope>NUCLEOTIDE SEQUENCE [LARGE SCALE GENOMIC DNA]</scope>
    <source>
        <strain evidence="8 9">JEL517</strain>
    </source>
</reference>
<dbReference type="InterPro" id="IPR020846">
    <property type="entry name" value="MFS_dom"/>
</dbReference>
<dbReference type="GO" id="GO:0016020">
    <property type="term" value="C:membrane"/>
    <property type="evidence" value="ECO:0007669"/>
    <property type="project" value="UniProtKB-SubCell"/>
</dbReference>
<keyword evidence="2" id="KW-0813">Transport</keyword>
<dbReference type="PANTHER" id="PTHR43791">
    <property type="entry name" value="PERMEASE-RELATED"/>
    <property type="match status" value="1"/>
</dbReference>
<dbReference type="AlphaFoldDB" id="A0A507CGI0"/>
<comment type="caution">
    <text evidence="8">The sequence shown here is derived from an EMBL/GenBank/DDBJ whole genome shotgun (WGS) entry which is preliminary data.</text>
</comment>
<dbReference type="FunFam" id="1.20.1250.20:FF:000057">
    <property type="entry name" value="MFS general substrate transporter"/>
    <property type="match status" value="1"/>
</dbReference>
<dbReference type="GO" id="GO:0022857">
    <property type="term" value="F:transmembrane transporter activity"/>
    <property type="evidence" value="ECO:0007669"/>
    <property type="project" value="InterPro"/>
</dbReference>
<name>A0A507CGI0_9FUNG</name>
<feature type="transmembrane region" description="Helical" evidence="6">
    <location>
        <begin position="106"/>
        <end position="125"/>
    </location>
</feature>
<dbReference type="GeneID" id="42002319"/>